<comment type="caution">
    <text evidence="1">The sequence shown here is derived from an EMBL/GenBank/DDBJ whole genome shotgun (WGS) entry which is preliminary data.</text>
</comment>
<evidence type="ECO:0000313" key="1">
    <source>
        <dbReference type="EMBL" id="MBV0903496.1"/>
    </source>
</evidence>
<organism evidence="1 2">
    <name type="scientific">Haloarcula salina</name>
    <dbReference type="NCBI Taxonomy" id="1429914"/>
    <lineage>
        <taxon>Archaea</taxon>
        <taxon>Methanobacteriati</taxon>
        <taxon>Methanobacteriota</taxon>
        <taxon>Stenosarchaea group</taxon>
        <taxon>Halobacteria</taxon>
        <taxon>Halobacteriales</taxon>
        <taxon>Haloarculaceae</taxon>
        <taxon>Haloarcula</taxon>
    </lineage>
</organism>
<gene>
    <name evidence="1" type="ORF">KTS37_17060</name>
</gene>
<evidence type="ECO:0000313" key="2">
    <source>
        <dbReference type="Proteomes" id="UP001166304"/>
    </source>
</evidence>
<dbReference type="RefSeq" id="WP_162414556.1">
    <property type="nucleotide sequence ID" value="NZ_JAHQXE010000006.1"/>
</dbReference>
<dbReference type="Proteomes" id="UP001166304">
    <property type="component" value="Unassembled WGS sequence"/>
</dbReference>
<dbReference type="EMBL" id="JAHQXE010000006">
    <property type="protein sequence ID" value="MBV0903496.1"/>
    <property type="molecule type" value="Genomic_DNA"/>
</dbReference>
<keyword evidence="2" id="KW-1185">Reference proteome</keyword>
<accession>A0AA41G4L3</accession>
<sequence>MHLDEQRINDLAHRIADEKIGDRHRKRTQQEYETIFRIKTTRDSGHENLDLIFKRIIQARATPLNRDQYQEILEQTSPGEIIDKGTHQAAFDTLYTERHIGQKIANEFLRHVVDVFGIRRSDWGGQLDVALDTNVIQALVKTGAIVLEESERNRGTGQIINTNPNSDPTKLIPYKKVQDEFQQAANDAGFHRIVFDELWLEHREFISDPLLQSESVFFDFILDRYRY</sequence>
<proteinExistence type="predicted"/>
<dbReference type="AlphaFoldDB" id="A0AA41G4L3"/>
<protein>
    <submittedName>
        <fullName evidence="1">Uncharacterized protein</fullName>
    </submittedName>
</protein>
<reference evidence="1" key="1">
    <citation type="submission" date="2021-06" db="EMBL/GenBank/DDBJ databases">
        <title>New haloarchaea isolates fom saline soil.</title>
        <authorList>
            <person name="Duran-Viseras A."/>
            <person name="Sanchez-Porro C.S."/>
            <person name="Ventosa A."/>
        </authorList>
    </citation>
    <scope>NUCLEOTIDE SEQUENCE</scope>
    <source>
        <strain evidence="1">JCM 18369</strain>
    </source>
</reference>
<name>A0AA41G4L3_9EURY</name>